<dbReference type="Pfam" id="PF16815">
    <property type="entry name" value="HRI1"/>
    <property type="match status" value="1"/>
</dbReference>
<evidence type="ECO:0000313" key="1">
    <source>
        <dbReference type="EMBL" id="KAF2191402.1"/>
    </source>
</evidence>
<sequence length="270" mass="30388">ISARDYIYFLPHPLPDGTPIPYTTGLPTTNPLNLSPILTEPTSTLVLTSPSQIFIDIRILKPIFSSDELLPNTGGPAYRLEWGFAGRSTSAPIPRQETKGVKHSIWEHWVDSRWSIGSPEIPVDEGDLYPISSTQTLEFGTMFNPTVSAIHNYEEMWSDIEVQRCGTETKKWCVVLMVNDAANGVRGMVIRLGQYCQGLLKKGDSVTVERWEYVEKEKDGMDVNGDWERVVRLGDSFVPCAVTFNPEKITPGSEVTYGNYEWVVEELVDW</sequence>
<dbReference type="CDD" id="cd11693">
    <property type="entry name" value="HRI1_C_like"/>
    <property type="match status" value="1"/>
</dbReference>
<accession>A0A6A6EKE8</accession>
<protein>
    <recommendedName>
        <fullName evidence="3">Protein HRI1</fullName>
    </recommendedName>
</protein>
<dbReference type="Gene3D" id="2.40.128.310">
    <property type="entry name" value="Protein HRI1, C-terminal domain"/>
    <property type="match status" value="1"/>
</dbReference>
<feature type="non-terminal residue" evidence="1">
    <location>
        <position position="270"/>
    </location>
</feature>
<evidence type="ECO:0008006" key="3">
    <source>
        <dbReference type="Google" id="ProtNLM"/>
    </source>
</evidence>
<dbReference type="Gene3D" id="2.40.128.320">
    <property type="entry name" value="Protein HRI1, N-terminal domain"/>
    <property type="match status" value="1"/>
</dbReference>
<gene>
    <name evidence="1" type="ORF">K469DRAFT_458952</name>
</gene>
<reference evidence="1" key="1">
    <citation type="journal article" date="2020" name="Stud. Mycol.">
        <title>101 Dothideomycetes genomes: a test case for predicting lifestyles and emergence of pathogens.</title>
        <authorList>
            <person name="Haridas S."/>
            <person name="Albert R."/>
            <person name="Binder M."/>
            <person name="Bloem J."/>
            <person name="Labutti K."/>
            <person name="Salamov A."/>
            <person name="Andreopoulos B."/>
            <person name="Baker S."/>
            <person name="Barry K."/>
            <person name="Bills G."/>
            <person name="Bluhm B."/>
            <person name="Cannon C."/>
            <person name="Castanera R."/>
            <person name="Culley D."/>
            <person name="Daum C."/>
            <person name="Ezra D."/>
            <person name="Gonzalez J."/>
            <person name="Henrissat B."/>
            <person name="Kuo A."/>
            <person name="Liang C."/>
            <person name="Lipzen A."/>
            <person name="Lutzoni F."/>
            <person name="Magnuson J."/>
            <person name="Mondo S."/>
            <person name="Nolan M."/>
            <person name="Ohm R."/>
            <person name="Pangilinan J."/>
            <person name="Park H.-J."/>
            <person name="Ramirez L."/>
            <person name="Alfaro M."/>
            <person name="Sun H."/>
            <person name="Tritt A."/>
            <person name="Yoshinaga Y."/>
            <person name="Zwiers L.-H."/>
            <person name="Turgeon B."/>
            <person name="Goodwin S."/>
            <person name="Spatafora J."/>
            <person name="Crous P."/>
            <person name="Grigoriev I."/>
        </authorList>
    </citation>
    <scope>NUCLEOTIDE SEQUENCE</scope>
    <source>
        <strain evidence="1">CBS 207.26</strain>
    </source>
</reference>
<organism evidence="1 2">
    <name type="scientific">Zopfia rhizophila CBS 207.26</name>
    <dbReference type="NCBI Taxonomy" id="1314779"/>
    <lineage>
        <taxon>Eukaryota</taxon>
        <taxon>Fungi</taxon>
        <taxon>Dikarya</taxon>
        <taxon>Ascomycota</taxon>
        <taxon>Pezizomycotina</taxon>
        <taxon>Dothideomycetes</taxon>
        <taxon>Dothideomycetes incertae sedis</taxon>
        <taxon>Zopfiaceae</taxon>
        <taxon>Zopfia</taxon>
    </lineage>
</organism>
<evidence type="ECO:0000313" key="2">
    <source>
        <dbReference type="Proteomes" id="UP000800200"/>
    </source>
</evidence>
<dbReference type="OrthoDB" id="4045395at2759"/>
<dbReference type="EMBL" id="ML994617">
    <property type="protein sequence ID" value="KAF2191402.1"/>
    <property type="molecule type" value="Genomic_DNA"/>
</dbReference>
<dbReference type="AlphaFoldDB" id="A0A6A6EKE8"/>
<dbReference type="InterPro" id="IPR031818">
    <property type="entry name" value="Hri1"/>
</dbReference>
<name>A0A6A6EKE8_9PEZI</name>
<proteinExistence type="predicted"/>
<dbReference type="Proteomes" id="UP000800200">
    <property type="component" value="Unassembled WGS sequence"/>
</dbReference>
<dbReference type="InterPro" id="IPR043047">
    <property type="entry name" value="Hri1_N_sf"/>
</dbReference>
<keyword evidence="2" id="KW-1185">Reference proteome</keyword>
<feature type="non-terminal residue" evidence="1">
    <location>
        <position position="1"/>
    </location>
</feature>